<gene>
    <name evidence="1" type="ORF">FE257_011383</name>
</gene>
<dbReference type="EMBL" id="VCAU01000076">
    <property type="protein sequence ID" value="KAF9886476.1"/>
    <property type="molecule type" value="Genomic_DNA"/>
</dbReference>
<sequence>MRPSLLITSLAATHPVTAVTRLADDAMRQFLHEGGVELAYRYAPLWYFGEWASHHPCYPTWAFRGSSAAADVYDDAHKTVPAAQCEYPNVGCNCRNPSVGSGNPGPEFPVYFTVRRCNDTDVRVVYNLFYEKDGAEVLGVIDTGHDYDWERVVVVHSRAQNDSSWAPSRALLSAHSGYHNLVWADIHQTLTTEEVQAISTRPPDGAKNNDHPKVYVAWSKHAHFDTTNKLWVDPISQSTDNAFRGDAWWHFVDRKNYVG</sequence>
<reference evidence="1" key="1">
    <citation type="journal article" date="2019" name="Beilstein J. Org. Chem.">
        <title>Nanangenines: drimane sesquiterpenoids as the dominant metabolite cohort of a novel Australian fungus, Aspergillus nanangensis.</title>
        <authorList>
            <person name="Lacey H.J."/>
            <person name="Gilchrist C.L.M."/>
            <person name="Crombie A."/>
            <person name="Kalaitzis J.A."/>
            <person name="Vuong D."/>
            <person name="Rutledge P.J."/>
            <person name="Turner P."/>
            <person name="Pitt J.I."/>
            <person name="Lacey E."/>
            <person name="Chooi Y.H."/>
            <person name="Piggott A.M."/>
        </authorList>
    </citation>
    <scope>NUCLEOTIDE SEQUENCE</scope>
    <source>
        <strain evidence="1">MST-FP2251</strain>
    </source>
</reference>
<name>A0AAD4CH84_ASPNN</name>
<comment type="caution">
    <text evidence="1">The sequence shown here is derived from an EMBL/GenBank/DDBJ whole genome shotgun (WGS) entry which is preliminary data.</text>
</comment>
<accession>A0AAD4CH84</accession>
<dbReference type="AlphaFoldDB" id="A0AAD4CH84"/>
<dbReference type="Proteomes" id="UP001194746">
    <property type="component" value="Unassembled WGS sequence"/>
</dbReference>
<protein>
    <submittedName>
        <fullName evidence="1">Uncharacterized protein</fullName>
    </submittedName>
</protein>
<dbReference type="Pfam" id="PF05630">
    <property type="entry name" value="NPP1"/>
    <property type="match status" value="1"/>
</dbReference>
<proteinExistence type="predicted"/>
<evidence type="ECO:0000313" key="2">
    <source>
        <dbReference type="Proteomes" id="UP001194746"/>
    </source>
</evidence>
<dbReference type="InterPro" id="IPR008701">
    <property type="entry name" value="NPP1"/>
</dbReference>
<reference evidence="1" key="2">
    <citation type="submission" date="2020-02" db="EMBL/GenBank/DDBJ databases">
        <authorList>
            <person name="Gilchrist C.L.M."/>
            <person name="Chooi Y.-H."/>
        </authorList>
    </citation>
    <scope>NUCLEOTIDE SEQUENCE</scope>
    <source>
        <strain evidence="1">MST-FP2251</strain>
    </source>
</reference>
<evidence type="ECO:0000313" key="1">
    <source>
        <dbReference type="EMBL" id="KAF9886476.1"/>
    </source>
</evidence>
<keyword evidence="2" id="KW-1185">Reference proteome</keyword>
<organism evidence="1 2">
    <name type="scientific">Aspergillus nanangensis</name>
    <dbReference type="NCBI Taxonomy" id="2582783"/>
    <lineage>
        <taxon>Eukaryota</taxon>
        <taxon>Fungi</taxon>
        <taxon>Dikarya</taxon>
        <taxon>Ascomycota</taxon>
        <taxon>Pezizomycotina</taxon>
        <taxon>Eurotiomycetes</taxon>
        <taxon>Eurotiomycetidae</taxon>
        <taxon>Eurotiales</taxon>
        <taxon>Aspergillaceae</taxon>
        <taxon>Aspergillus</taxon>
        <taxon>Aspergillus subgen. Circumdati</taxon>
    </lineage>
</organism>